<proteinExistence type="predicted"/>
<name>A0A2A2IET7_9BACI</name>
<feature type="domain" description="Peptidase S74" evidence="1">
    <location>
        <begin position="462"/>
        <end position="560"/>
    </location>
</feature>
<protein>
    <recommendedName>
        <fullName evidence="1">Peptidase S74 domain-containing protein</fullName>
    </recommendedName>
</protein>
<reference evidence="2 3" key="1">
    <citation type="submission" date="2017-08" db="EMBL/GenBank/DDBJ databases">
        <title>Virgibacillus indicus sp. nov. and Virgibacillus profoundi sp. nov, two moderately halophilic bacteria isolated from marine sediment by using the Microfluidic Streak Plate.</title>
        <authorList>
            <person name="Xu B."/>
            <person name="Hu B."/>
            <person name="Wang J."/>
            <person name="Zhu Y."/>
            <person name="Huang L."/>
            <person name="Du W."/>
            <person name="Huang Y."/>
        </authorList>
    </citation>
    <scope>NUCLEOTIDE SEQUENCE [LARGE SCALE GENOMIC DNA]</scope>
    <source>
        <strain evidence="2 3">IO3-P3-H5</strain>
    </source>
</reference>
<comment type="caution">
    <text evidence="2">The sequence shown here is derived from an EMBL/GenBank/DDBJ whole genome shotgun (WGS) entry which is preliminary data.</text>
</comment>
<dbReference type="Pfam" id="PF13884">
    <property type="entry name" value="Peptidase_S74"/>
    <property type="match status" value="1"/>
</dbReference>
<dbReference type="RefSeq" id="WP_095654759.1">
    <property type="nucleotide sequence ID" value="NZ_NPOA01000004.1"/>
</dbReference>
<dbReference type="PROSITE" id="PS51688">
    <property type="entry name" value="ICA"/>
    <property type="match status" value="1"/>
</dbReference>
<gene>
    <name evidence="2" type="ORF">CIL05_06735</name>
</gene>
<organism evidence="2 3">
    <name type="scientific">Virgibacillus profundi</name>
    <dbReference type="NCBI Taxonomy" id="2024555"/>
    <lineage>
        <taxon>Bacteria</taxon>
        <taxon>Bacillati</taxon>
        <taxon>Bacillota</taxon>
        <taxon>Bacilli</taxon>
        <taxon>Bacillales</taxon>
        <taxon>Bacillaceae</taxon>
        <taxon>Virgibacillus</taxon>
    </lineage>
</organism>
<dbReference type="OrthoDB" id="2587776at2"/>
<dbReference type="AlphaFoldDB" id="A0A2A2IET7"/>
<dbReference type="InterPro" id="IPR030392">
    <property type="entry name" value="S74_ICA"/>
</dbReference>
<evidence type="ECO:0000259" key="1">
    <source>
        <dbReference type="PROSITE" id="PS51688"/>
    </source>
</evidence>
<accession>A0A2A2IET7</accession>
<dbReference type="EMBL" id="NPOA01000004">
    <property type="protein sequence ID" value="PAV30157.1"/>
    <property type="molecule type" value="Genomic_DNA"/>
</dbReference>
<evidence type="ECO:0000313" key="3">
    <source>
        <dbReference type="Proteomes" id="UP000218887"/>
    </source>
</evidence>
<keyword evidence="3" id="KW-1185">Reference proteome</keyword>
<evidence type="ECO:0000313" key="2">
    <source>
        <dbReference type="EMBL" id="PAV30157.1"/>
    </source>
</evidence>
<dbReference type="Proteomes" id="UP000218887">
    <property type="component" value="Unassembled WGS sequence"/>
</dbReference>
<sequence length="560" mass="64002">MDTRKIYGDPIISQKRKGTHIDPFRKKFESLAVEKHYVILSEVPVKFERVKVSFNNVDLYEVEDEFLSENTFNVDYVNGIVYFHESQTRKTLDFEYMGEGVLLFPDSRIYLTNDLEFPNVRDKFYDVDRGILEQRNRVDTLIRENPQPSELVDIRIDRNGTVFDVARDRINAEQKKIEDAYVDTKAFRHPSLKARIDSIQLAHEERLDDMDDSVTDIWAEFELIPGKISFEVGQITTGLDDRITSLETTMTLLPGEFELRVKGVEEEYNGRVSVLESSISVIPGEIDLKVNADDVISSINLSPEEIVIDSNKIKLVGAVDVLSDITGELGVINAGEINTLIMNGTNRQIYFGNDNVDNFDGRIDYIEPFMRLQKDRYTYYAVRADGAELGGQYSNRIHNMFVGGIPMFSFGYDPVDGHNHRTITSGNSILKFLNGDTIALQVRNGRDDGYAEIHASEFVTGSQRKTKENINMYNKSVLDNIKNTPVYTFKRKSTDSFTSLQDRYHLGFMHEEVPNFMKRGEGVDIVGAIATNFRGTQELIDRVELLEDEITYLRKALNSQ</sequence>